<dbReference type="EMBL" id="JAPDFW010000069">
    <property type="protein sequence ID" value="KAJ5074657.1"/>
    <property type="molecule type" value="Genomic_DNA"/>
</dbReference>
<dbReference type="OrthoDB" id="109543at2759"/>
<dbReference type="InterPro" id="IPR016135">
    <property type="entry name" value="UBQ-conjugating_enzyme/RWD"/>
</dbReference>
<dbReference type="PROSITE" id="PS50102">
    <property type="entry name" value="RRM"/>
    <property type="match status" value="1"/>
</dbReference>
<dbReference type="SUPFAM" id="SSF54928">
    <property type="entry name" value="RNA-binding domain, RBD"/>
    <property type="match status" value="1"/>
</dbReference>
<evidence type="ECO:0000313" key="9">
    <source>
        <dbReference type="Proteomes" id="UP001149090"/>
    </source>
</evidence>
<evidence type="ECO:0000259" key="6">
    <source>
        <dbReference type="PROSITE" id="PS50102"/>
    </source>
</evidence>
<dbReference type="InterPro" id="IPR006553">
    <property type="entry name" value="Leu-rich_rpt_Cys-con_subtyp"/>
</dbReference>
<dbReference type="PANTHER" id="PTHR24113:SF12">
    <property type="entry name" value="RAN GTPASE-ACTIVATING PROTEIN 1"/>
    <property type="match status" value="1"/>
</dbReference>
<dbReference type="Gene3D" id="3.80.10.10">
    <property type="entry name" value="Ribonuclease Inhibitor"/>
    <property type="match status" value="4"/>
</dbReference>
<dbReference type="InterPro" id="IPR000504">
    <property type="entry name" value="RRM_dom"/>
</dbReference>
<evidence type="ECO:0000313" key="8">
    <source>
        <dbReference type="EMBL" id="KAJ5074657.1"/>
    </source>
</evidence>
<comment type="caution">
    <text evidence="8">The sequence shown here is derived from an EMBL/GenBank/DDBJ whole genome shotgun (WGS) entry which is preliminary data.</text>
</comment>
<dbReference type="InterPro" id="IPR035979">
    <property type="entry name" value="RBD_domain_sf"/>
</dbReference>
<evidence type="ECO:0000256" key="3">
    <source>
        <dbReference type="ARBA" id="ARBA00022737"/>
    </source>
</evidence>
<name>A0A9Q0LKM5_ANAIG</name>
<dbReference type="PANTHER" id="PTHR24113">
    <property type="entry name" value="RAN GTPASE-ACTIVATING PROTEIN 1"/>
    <property type="match status" value="1"/>
</dbReference>
<dbReference type="Pfam" id="PF00179">
    <property type="entry name" value="UQ_con"/>
    <property type="match status" value="1"/>
</dbReference>
<dbReference type="Proteomes" id="UP001149090">
    <property type="component" value="Unassembled WGS sequence"/>
</dbReference>
<evidence type="ECO:0000256" key="1">
    <source>
        <dbReference type="ARBA" id="ARBA00022468"/>
    </source>
</evidence>
<sequence length="1382" mass="155678">MRRRRAKPRRVPESKLPQSFNYSPQFNQLPIPTLPGIVISPTATPPRRRRKGFRYQKRTTVTSTLPKGSMGKKKTTASKRLMRDLKEINENPIPYINAQPLGDNLFIWHANIMGPPDTPWEGGIFHFTLTFTNDYPQKPPLITSLVRLKHPCALGQAVNISQAMSIALDYSKNTIDNSAEGWSPAFSISTLLLHIQTFLLEPNVDVALENLTDSSRYEEEKKNWLGSVQWAVKQSLRTKCPDPNCKHNPPSTPWPPVSSGVNIPQKSREILQKQQLRCFFTRQTFEEDAIGVGLNFIRNPRSNDISSINCFFDYLSLRAFMNMKVRESPSGGPFTHWMPLIINENNMNKAMHLAERALSLIVAGTSSRFEESFVLAVIPKLMNTMVTNVMKGSIHGSIKDLQGYCAIHHLFLAFCSKYPGIVEEARNRIENFIKNPKKREKDATPSLGDFLSLLSITGTPWEQIRDFYLEESRDRQIYWIIRKFPWIQQLELIKNGTTTKFSKNDVIEKSFEASAIGNKFLLFHIHFLKDIAHSIKPKFSVENALVQYNKNNGFPTLENEEIFVQKIKLIKNISNYDQFFSALGIEKPKDVFEYISEGLNGSREKGYHGERASLTNQDNEAKQRMEDLFSLERFIDQDNESQQEALIEDELMFRELCDQRWGLKALPQDAPQDIKFPWRHAYVQNNLQDFISKLNDNPNFALLHRLLQLSNPIIRSFEFTTFQPTNLKTRYNFLTVLLTSLTQLSTLKIIKGESAMNAKIFKALIKGLRHNSESLRTLDMWDCGIDSSALRELFDETLSGNHLEMLLIGGNGSLGNLGVSRLAKVLCRHEQFPNLRHLDISRCNIGDEGCKDVSKVLLVKRNLEVFRVAHNNISGIGLAEIVECAAYNSNMQVLDLADQRGGRITTTENLSKAFCTLFDLTISLKTLRLNKSGVAFAITKPVMDSLAKNHTLKEIDLSFCRISDSHLSAIGEMLAYNSSIEKINLKSNSITGSGLETLCTRIEQARAQFPKKVKPSALRELILDKNRLNSGGIRKLYGKIIGSKLLNILPLVHLSLVSCGLGTEAATAIGDNLAKNTNLVFLDLSNNNIGRHGVKSLCRGLLSNITLTHLDLTCNSLGSTGAAAFASVLKSNTHLQILNLYGNFIDVSGIESLEKALAENKNLHTLDLGLNRIRDRGAKILSKVLAQNSSLLTLRLKLNLIKDSGASQLAQTIASPENKCNLKFLSLASNKITQLGLVNISTILTQVSQSREFNWDMSHHIEVTHTEVLERTIYVTPLLYGVNEDHVKKLFYSHRCGVIERVVLKTHKKRHKILGSVQYAFVTFANPESVDFAMDLVHAGKAKIFGKDVKILKAGKKGKSRLNLNESTTNHKMKIDLPIGFK</sequence>
<dbReference type="Gene3D" id="3.10.110.10">
    <property type="entry name" value="Ubiquitin Conjugating Enzyme"/>
    <property type="match status" value="1"/>
</dbReference>
<feature type="domain" description="RRM" evidence="6">
    <location>
        <begin position="1271"/>
        <end position="1356"/>
    </location>
</feature>
<evidence type="ECO:0000259" key="7">
    <source>
        <dbReference type="PROSITE" id="PS50127"/>
    </source>
</evidence>
<keyword evidence="9" id="KW-1185">Reference proteome</keyword>
<dbReference type="SUPFAM" id="SSF54495">
    <property type="entry name" value="UBC-like"/>
    <property type="match status" value="1"/>
</dbReference>
<dbReference type="SUPFAM" id="SSF52047">
    <property type="entry name" value="RNI-like"/>
    <property type="match status" value="2"/>
</dbReference>
<dbReference type="GO" id="GO:0031267">
    <property type="term" value="F:small GTPase binding"/>
    <property type="evidence" value="ECO:0007669"/>
    <property type="project" value="TreeGrafter"/>
</dbReference>
<dbReference type="SMART" id="SM00367">
    <property type="entry name" value="LRR_CC"/>
    <property type="match status" value="4"/>
</dbReference>
<keyword evidence="1" id="KW-0343">GTPase activation</keyword>
<keyword evidence="3" id="KW-0677">Repeat</keyword>
<dbReference type="GO" id="GO:0006913">
    <property type="term" value="P:nucleocytoplasmic transport"/>
    <property type="evidence" value="ECO:0007669"/>
    <property type="project" value="TreeGrafter"/>
</dbReference>
<dbReference type="GO" id="GO:0005634">
    <property type="term" value="C:nucleus"/>
    <property type="evidence" value="ECO:0007669"/>
    <property type="project" value="TreeGrafter"/>
</dbReference>
<dbReference type="CDD" id="cd00590">
    <property type="entry name" value="RRM_SF"/>
    <property type="match status" value="1"/>
</dbReference>
<dbReference type="SMART" id="SM00212">
    <property type="entry name" value="UBCc"/>
    <property type="match status" value="1"/>
</dbReference>
<keyword evidence="2" id="KW-0433">Leucine-rich repeat</keyword>
<dbReference type="Pfam" id="PF00076">
    <property type="entry name" value="RRM_1"/>
    <property type="match status" value="1"/>
</dbReference>
<protein>
    <submittedName>
        <fullName evidence="8">Ynein regulatory complex subunit 5</fullName>
    </submittedName>
</protein>
<feature type="domain" description="UBC core" evidence="7">
    <location>
        <begin position="76"/>
        <end position="241"/>
    </location>
</feature>
<dbReference type="SMART" id="SM00360">
    <property type="entry name" value="RRM"/>
    <property type="match status" value="1"/>
</dbReference>
<dbReference type="CDD" id="cd23955">
    <property type="entry name" value="UBCc_invertebrate"/>
    <property type="match status" value="1"/>
</dbReference>
<organism evidence="8 9">
    <name type="scientific">Anaeramoeba ignava</name>
    <name type="common">Anaerobic marine amoeba</name>
    <dbReference type="NCBI Taxonomy" id="1746090"/>
    <lineage>
        <taxon>Eukaryota</taxon>
        <taxon>Metamonada</taxon>
        <taxon>Anaeramoebidae</taxon>
        <taxon>Anaeramoeba</taxon>
    </lineage>
</organism>
<dbReference type="GO" id="GO:0048471">
    <property type="term" value="C:perinuclear region of cytoplasm"/>
    <property type="evidence" value="ECO:0007669"/>
    <property type="project" value="TreeGrafter"/>
</dbReference>
<dbReference type="GO" id="GO:0005096">
    <property type="term" value="F:GTPase activator activity"/>
    <property type="evidence" value="ECO:0007669"/>
    <property type="project" value="UniProtKB-KW"/>
</dbReference>
<dbReference type="InterPro" id="IPR012677">
    <property type="entry name" value="Nucleotide-bd_a/b_plait_sf"/>
</dbReference>
<dbReference type="GO" id="GO:0005829">
    <property type="term" value="C:cytosol"/>
    <property type="evidence" value="ECO:0007669"/>
    <property type="project" value="TreeGrafter"/>
</dbReference>
<gene>
    <name evidence="8" type="ORF">M0811_08012</name>
</gene>
<dbReference type="SMART" id="SM00368">
    <property type="entry name" value="LRR_RI"/>
    <property type="match status" value="11"/>
</dbReference>
<evidence type="ECO:0000256" key="5">
    <source>
        <dbReference type="SAM" id="MobiDB-lite"/>
    </source>
</evidence>
<dbReference type="InterPro" id="IPR032675">
    <property type="entry name" value="LRR_dom_sf"/>
</dbReference>
<dbReference type="Gene3D" id="3.30.70.330">
    <property type="match status" value="1"/>
</dbReference>
<evidence type="ECO:0000256" key="4">
    <source>
        <dbReference type="PROSITE-ProRule" id="PRU00176"/>
    </source>
</evidence>
<evidence type="ECO:0000256" key="2">
    <source>
        <dbReference type="ARBA" id="ARBA00022614"/>
    </source>
</evidence>
<dbReference type="Pfam" id="PF13516">
    <property type="entry name" value="LRR_6"/>
    <property type="match status" value="6"/>
</dbReference>
<keyword evidence="4" id="KW-0694">RNA-binding</keyword>
<reference evidence="8" key="1">
    <citation type="submission" date="2022-10" db="EMBL/GenBank/DDBJ databases">
        <title>Novel sulphate-reducing endosymbionts in the free-living metamonad Anaeramoeba.</title>
        <authorList>
            <person name="Jerlstrom-Hultqvist J."/>
            <person name="Cepicka I."/>
            <person name="Gallot-Lavallee L."/>
            <person name="Salas-Leiva D."/>
            <person name="Curtis B.A."/>
            <person name="Zahonova K."/>
            <person name="Pipaliya S."/>
            <person name="Dacks J."/>
            <person name="Roger A.J."/>
        </authorList>
    </citation>
    <scope>NUCLEOTIDE SEQUENCE</scope>
    <source>
        <strain evidence="8">BMAN</strain>
    </source>
</reference>
<dbReference type="InterPro" id="IPR000608">
    <property type="entry name" value="UBC"/>
</dbReference>
<proteinExistence type="predicted"/>
<dbReference type="InterPro" id="IPR027038">
    <property type="entry name" value="RanGap"/>
</dbReference>
<accession>A0A9Q0LKM5</accession>
<feature type="region of interest" description="Disordered" evidence="5">
    <location>
        <begin position="1"/>
        <end position="21"/>
    </location>
</feature>
<dbReference type="InterPro" id="IPR001611">
    <property type="entry name" value="Leu-rich_rpt"/>
</dbReference>
<dbReference type="PROSITE" id="PS50127">
    <property type="entry name" value="UBC_2"/>
    <property type="match status" value="1"/>
</dbReference>
<dbReference type="GO" id="GO:0003723">
    <property type="term" value="F:RNA binding"/>
    <property type="evidence" value="ECO:0007669"/>
    <property type="project" value="UniProtKB-UniRule"/>
</dbReference>